<comment type="catalytic activity">
    <reaction evidence="4">
        <text>a 2'-deoxyadenosine in DNA + S-adenosyl-L-methionine = an N(6)-methyl-2'-deoxyadenosine in DNA + S-adenosyl-L-homocysteine + H(+)</text>
        <dbReference type="Rhea" id="RHEA:15197"/>
        <dbReference type="Rhea" id="RHEA-COMP:12418"/>
        <dbReference type="Rhea" id="RHEA-COMP:12419"/>
        <dbReference type="ChEBI" id="CHEBI:15378"/>
        <dbReference type="ChEBI" id="CHEBI:57856"/>
        <dbReference type="ChEBI" id="CHEBI:59789"/>
        <dbReference type="ChEBI" id="CHEBI:90615"/>
        <dbReference type="ChEBI" id="CHEBI:90616"/>
        <dbReference type="EC" id="2.1.1.72"/>
    </reaction>
</comment>
<dbReference type="Pfam" id="PF20473">
    <property type="entry name" value="MmeI_Mtase"/>
    <property type="match status" value="1"/>
</dbReference>
<gene>
    <name evidence="10" type="ORF">IG617_15285</name>
</gene>
<dbReference type="InterPro" id="IPR046819">
    <property type="entry name" value="MmeI_hel"/>
</dbReference>
<evidence type="ECO:0000313" key="11">
    <source>
        <dbReference type="Proteomes" id="UP000615687"/>
    </source>
</evidence>
<name>A0ABR9CCM7_9HYPH</name>
<evidence type="ECO:0000259" key="5">
    <source>
        <dbReference type="Pfam" id="PF20464"/>
    </source>
</evidence>
<dbReference type="SUPFAM" id="SSF53335">
    <property type="entry name" value="S-adenosyl-L-methionine-dependent methyltransferases"/>
    <property type="match status" value="1"/>
</dbReference>
<sequence length="893" mass="100102">MNVVEVEEAFERLFAGEFDPEVFPIALAEAIGTSNANISKLKSGAMNRTDLPGGTLLNGKFHFFPAEEGKTEEALETLCGSKATKTRKVRVAISTDGTAVAARDMKSGEARFCDYAELKNNFGFFLPLAGFERFKAADENPVDIRATSRLAKLYDALIKANPEWGKDDNRHVMNQFMTRIVFCLFAEDTGILSDNLFARCLTDYGGNAGETAQDAILAAFTAMATSSDKRHDLPKWADDFPYVNGGLFAEGIAVPIFSRTAFQYLKEAAGMDWKEINPDIFGSMIQSIADPKARSELGMHYTSVPNILKVIGPLFLDDLDEAIDKAWTKASALRAVLQRISKIRVFDPACGSGNFLVVSYRELRDREIRILKRLEEIDPGHAMEMFSSVSLSNFHGIEITDFAAETAKLALFIAEYQANARFADVFGRMPPALPLRDGGHIVCDNALRVNWDAVCPPPDLVEEVYIAGNPPFLGSTYQTKEQKADLAHVFKGDVKNFAAFDFVAAWFFKASRYLEGRTVRAAFVSTNSICQGYSVAALWPHVLGRHLEIGFAHKDFKWRNNASSNAAVICSIVGLRNQGASRKRLFIGDTTSLVDNINPYLVNGPTVYVHGTRHGMFGLPAMDYGNKPVEGGHLIVDETTRSRLIEEEPELSKFLRPFMGSQEITKGFQRYCFWITDETVSDALQFPEIRERVESVRSFRAESPDAYVREKLLPLSYRFKQVFTSKSHAILVPRVTSERRPYLPVERVGADVISSDLNQVLYDAPDWCIALIASKLHLVWIATVCGKLKSDFRYSNTLGWNTFPVPAFTDKQKSALEESAREILLVRADHHPKTIAQLYDPDKMPDDLRQAHRRNDKLLESMYIGRPFRNDTERLEYLFKRYADRVAELKKGA</sequence>
<dbReference type="PANTHER" id="PTHR33841:SF1">
    <property type="entry name" value="DNA METHYLTRANSFERASE A"/>
    <property type="match status" value="1"/>
</dbReference>
<dbReference type="InterPro" id="IPR046816">
    <property type="entry name" value="MmeI_Mtase"/>
</dbReference>
<evidence type="ECO:0000259" key="9">
    <source>
        <dbReference type="Pfam" id="PF20473"/>
    </source>
</evidence>
<dbReference type="Pfam" id="PF20467">
    <property type="entry name" value="MmeI_C"/>
    <property type="match status" value="1"/>
</dbReference>
<dbReference type="PANTHER" id="PTHR33841">
    <property type="entry name" value="DNA METHYLTRANSFERASE YEEA-RELATED"/>
    <property type="match status" value="1"/>
</dbReference>
<evidence type="ECO:0000256" key="1">
    <source>
        <dbReference type="ARBA" id="ARBA00011900"/>
    </source>
</evidence>
<evidence type="ECO:0000259" key="6">
    <source>
        <dbReference type="Pfam" id="PF20465"/>
    </source>
</evidence>
<dbReference type="InterPro" id="IPR046817">
    <property type="entry name" value="MmeI_N"/>
</dbReference>
<feature type="domain" description="MmeI-like DNA-methyltransferase" evidence="9">
    <location>
        <begin position="324"/>
        <end position="586"/>
    </location>
</feature>
<dbReference type="Pfam" id="PF20465">
    <property type="entry name" value="MmeI_hel"/>
    <property type="match status" value="1"/>
</dbReference>
<feature type="domain" description="MmeI-like N-terminal" evidence="5">
    <location>
        <begin position="1"/>
        <end position="159"/>
    </location>
</feature>
<evidence type="ECO:0000256" key="4">
    <source>
        <dbReference type="ARBA" id="ARBA00047942"/>
    </source>
</evidence>
<dbReference type="GO" id="GO:0008168">
    <property type="term" value="F:methyltransferase activity"/>
    <property type="evidence" value="ECO:0007669"/>
    <property type="project" value="UniProtKB-KW"/>
</dbReference>
<evidence type="ECO:0000313" key="10">
    <source>
        <dbReference type="EMBL" id="MBD8877660.1"/>
    </source>
</evidence>
<feature type="domain" description="MmeI-like target recognition" evidence="7">
    <location>
        <begin position="604"/>
        <end position="807"/>
    </location>
</feature>
<dbReference type="EMBL" id="JACYXJ010000005">
    <property type="protein sequence ID" value="MBD8877660.1"/>
    <property type="molecule type" value="Genomic_DNA"/>
</dbReference>
<keyword evidence="11" id="KW-1185">Reference proteome</keyword>
<dbReference type="Proteomes" id="UP000615687">
    <property type="component" value="Unassembled WGS sequence"/>
</dbReference>
<feature type="domain" description="MmeI-like C-terminal" evidence="8">
    <location>
        <begin position="809"/>
        <end position="889"/>
    </location>
</feature>
<evidence type="ECO:0000259" key="8">
    <source>
        <dbReference type="Pfam" id="PF20467"/>
    </source>
</evidence>
<dbReference type="EC" id="2.1.1.72" evidence="1"/>
<dbReference type="InterPro" id="IPR046820">
    <property type="entry name" value="MmeI_TRD"/>
</dbReference>
<dbReference type="Pfam" id="PF20466">
    <property type="entry name" value="MmeI_TRD"/>
    <property type="match status" value="1"/>
</dbReference>
<protein>
    <recommendedName>
        <fullName evidence="1">site-specific DNA-methyltransferase (adenine-specific)</fullName>
        <ecNumber evidence="1">2.1.1.72</ecNumber>
    </recommendedName>
</protein>
<keyword evidence="2 10" id="KW-0489">Methyltransferase</keyword>
<comment type="caution">
    <text evidence="10">The sequence shown here is derived from an EMBL/GenBank/DDBJ whole genome shotgun (WGS) entry which is preliminary data.</text>
</comment>
<accession>A0ABR9CCM7</accession>
<dbReference type="InterPro" id="IPR050953">
    <property type="entry name" value="N4_N6_ade-DNA_methylase"/>
</dbReference>
<evidence type="ECO:0000259" key="7">
    <source>
        <dbReference type="Pfam" id="PF20466"/>
    </source>
</evidence>
<proteinExistence type="predicted"/>
<dbReference type="GO" id="GO:0032259">
    <property type="term" value="P:methylation"/>
    <property type="evidence" value="ECO:0007669"/>
    <property type="project" value="UniProtKB-KW"/>
</dbReference>
<reference evidence="10 11" key="1">
    <citation type="submission" date="2020-09" db="EMBL/GenBank/DDBJ databases">
        <title>The genome sequence of type strain Labrenzia polysiphoniae KACC 19711.</title>
        <authorList>
            <person name="Liu Y."/>
        </authorList>
    </citation>
    <scope>NUCLEOTIDE SEQUENCE [LARGE SCALE GENOMIC DNA]</scope>
    <source>
        <strain evidence="10 11">KACC 19711</strain>
    </source>
</reference>
<dbReference type="InterPro" id="IPR029063">
    <property type="entry name" value="SAM-dependent_MTases_sf"/>
</dbReference>
<dbReference type="Pfam" id="PF20464">
    <property type="entry name" value="MmeI_N"/>
    <property type="match status" value="1"/>
</dbReference>
<keyword evidence="3" id="KW-0808">Transferase</keyword>
<feature type="domain" description="MmeI-like helicase spacer" evidence="6">
    <location>
        <begin position="171"/>
        <end position="248"/>
    </location>
</feature>
<dbReference type="InterPro" id="IPR046818">
    <property type="entry name" value="MmeI_C"/>
</dbReference>
<dbReference type="RefSeq" id="WP_192110096.1">
    <property type="nucleotide sequence ID" value="NZ_JACYXJ010000005.1"/>
</dbReference>
<dbReference type="Gene3D" id="3.40.50.150">
    <property type="entry name" value="Vaccinia Virus protein VP39"/>
    <property type="match status" value="1"/>
</dbReference>
<evidence type="ECO:0000256" key="3">
    <source>
        <dbReference type="ARBA" id="ARBA00022679"/>
    </source>
</evidence>
<organism evidence="10 11">
    <name type="scientific">Roseibium polysiphoniae</name>
    <dbReference type="NCBI Taxonomy" id="2571221"/>
    <lineage>
        <taxon>Bacteria</taxon>
        <taxon>Pseudomonadati</taxon>
        <taxon>Pseudomonadota</taxon>
        <taxon>Alphaproteobacteria</taxon>
        <taxon>Hyphomicrobiales</taxon>
        <taxon>Stappiaceae</taxon>
        <taxon>Roseibium</taxon>
    </lineage>
</organism>
<evidence type="ECO:0000256" key="2">
    <source>
        <dbReference type="ARBA" id="ARBA00022603"/>
    </source>
</evidence>